<sequence length="416" mass="46406">MSHTHQQHGTPPGWQPPSGIERALYEARMRGDWPAYYDVVAGSHLYLAQPRAAVEAQPDRILFLPYWNPHTRSKCLAVHTTGMLPAPVPDPVFTQQSLGWLARVWEPGDPPYLVVNPGSPCEGVLPATPEGRALWLQHDARVQRVGPARDAVHRLDVGGPLQGPVAFGLAVGAHLSVRNGEFWNTMGYHGGGIRHERQRLEEWWGITTREDWSNALRRLLSADMVSDVWEFVLQVRRSLVQDYAGPVSLEHWRDAVEGVLRARAEAAAQPRLTPDGVIASRTVSPTAIESRVAGVRRLVGRIARYEARFRADGLLPEDGYVRTAEAWDYGRAAGMARWGLGARYGTLAEAEAAVVRAGRLVHTNYRSWADFSAAYILGRCLHFDEEEFGEWYETALTGHRVLMSDPASPWLTIPWN</sequence>
<evidence type="ECO:0000313" key="3">
    <source>
        <dbReference type="Proteomes" id="UP001056383"/>
    </source>
</evidence>
<accession>A0ABY4TCR3</accession>
<evidence type="ECO:0000313" key="2">
    <source>
        <dbReference type="EMBL" id="URN16734.1"/>
    </source>
</evidence>
<gene>
    <name evidence="2" type="ORF">MW084_13120</name>
</gene>
<dbReference type="Proteomes" id="UP001056383">
    <property type="component" value="Chromosome"/>
</dbReference>
<feature type="domain" description="DUF1266" evidence="1">
    <location>
        <begin position="199"/>
        <end position="415"/>
    </location>
</feature>
<protein>
    <submittedName>
        <fullName evidence="2">DUF1266 domain-containing protein</fullName>
    </submittedName>
</protein>
<keyword evidence="3" id="KW-1185">Reference proteome</keyword>
<dbReference type="InterPro" id="IPR009677">
    <property type="entry name" value="DUF1266"/>
</dbReference>
<reference evidence="2" key="1">
    <citation type="submission" date="2022-04" db="EMBL/GenBank/DDBJ databases">
        <title>Systematic whole-genome sequencing reveals an unexpected diversity among actinomycetoma pathogens and provides insights into their antibacterial susceptibilities.</title>
        <authorList>
            <person name="Watson A.K."/>
            <person name="Kepplinger B."/>
            <person name="Bakhiet S.M."/>
            <person name="Mhmoud N.A."/>
            <person name="Chapman J."/>
            <person name="Allenby N."/>
            <person name="Mickiewicz K."/>
            <person name="Goodfellow M."/>
            <person name="Fahal A.H."/>
            <person name="Errington J."/>
        </authorList>
    </citation>
    <scope>NUCLEOTIDE SEQUENCE</scope>
    <source>
        <strain evidence="2">SD 504</strain>
    </source>
</reference>
<dbReference type="EMBL" id="CP095474">
    <property type="protein sequence ID" value="URN16734.1"/>
    <property type="molecule type" value="Genomic_DNA"/>
</dbReference>
<name>A0ABY4TCR3_9ACTN</name>
<organism evidence="2 3">
    <name type="scientific">Streptomyces sudanensis</name>
    <dbReference type="NCBI Taxonomy" id="436397"/>
    <lineage>
        <taxon>Bacteria</taxon>
        <taxon>Bacillati</taxon>
        <taxon>Actinomycetota</taxon>
        <taxon>Actinomycetes</taxon>
        <taxon>Kitasatosporales</taxon>
        <taxon>Streptomycetaceae</taxon>
        <taxon>Streptomyces</taxon>
    </lineage>
</organism>
<proteinExistence type="predicted"/>
<evidence type="ECO:0000259" key="1">
    <source>
        <dbReference type="Pfam" id="PF06889"/>
    </source>
</evidence>
<dbReference type="Pfam" id="PF06889">
    <property type="entry name" value="DUF1266"/>
    <property type="match status" value="1"/>
</dbReference>